<comment type="caution">
    <text evidence="2">The sequence shown here is derived from an EMBL/GenBank/DDBJ whole genome shotgun (WGS) entry which is preliminary data.</text>
</comment>
<protein>
    <recommendedName>
        <fullName evidence="4">CCHC-type domain-containing protein</fullName>
    </recommendedName>
</protein>
<name>A0AAD7ISC0_9AGAR</name>
<proteinExistence type="predicted"/>
<dbReference type="Proteomes" id="UP001215598">
    <property type="component" value="Unassembled WGS sequence"/>
</dbReference>
<organism evidence="2 3">
    <name type="scientific">Mycena metata</name>
    <dbReference type="NCBI Taxonomy" id="1033252"/>
    <lineage>
        <taxon>Eukaryota</taxon>
        <taxon>Fungi</taxon>
        <taxon>Dikarya</taxon>
        <taxon>Basidiomycota</taxon>
        <taxon>Agaricomycotina</taxon>
        <taxon>Agaricomycetes</taxon>
        <taxon>Agaricomycetidae</taxon>
        <taxon>Agaricales</taxon>
        <taxon>Marasmiineae</taxon>
        <taxon>Mycenaceae</taxon>
        <taxon>Mycena</taxon>
    </lineage>
</organism>
<accession>A0AAD7ISC0</accession>
<dbReference type="Pfam" id="PF14223">
    <property type="entry name" value="Retrotran_gag_2"/>
    <property type="match status" value="1"/>
</dbReference>
<dbReference type="AlphaFoldDB" id="A0AAD7ISC0"/>
<gene>
    <name evidence="2" type="ORF">B0H16DRAFT_1551541</name>
</gene>
<keyword evidence="3" id="KW-1185">Reference proteome</keyword>
<reference evidence="2" key="1">
    <citation type="submission" date="2023-03" db="EMBL/GenBank/DDBJ databases">
        <title>Massive genome expansion in bonnet fungi (Mycena s.s.) driven by repeated elements and novel gene families across ecological guilds.</title>
        <authorList>
            <consortium name="Lawrence Berkeley National Laboratory"/>
            <person name="Harder C.B."/>
            <person name="Miyauchi S."/>
            <person name="Viragh M."/>
            <person name="Kuo A."/>
            <person name="Thoen E."/>
            <person name="Andreopoulos B."/>
            <person name="Lu D."/>
            <person name="Skrede I."/>
            <person name="Drula E."/>
            <person name="Henrissat B."/>
            <person name="Morin E."/>
            <person name="Kohler A."/>
            <person name="Barry K."/>
            <person name="LaButti K."/>
            <person name="Morin E."/>
            <person name="Salamov A."/>
            <person name="Lipzen A."/>
            <person name="Mereny Z."/>
            <person name="Hegedus B."/>
            <person name="Baldrian P."/>
            <person name="Stursova M."/>
            <person name="Weitz H."/>
            <person name="Taylor A."/>
            <person name="Grigoriev I.V."/>
            <person name="Nagy L.G."/>
            <person name="Martin F."/>
            <person name="Kauserud H."/>
        </authorList>
    </citation>
    <scope>NUCLEOTIDE SEQUENCE</scope>
    <source>
        <strain evidence="2">CBHHK182m</strain>
    </source>
</reference>
<evidence type="ECO:0008006" key="4">
    <source>
        <dbReference type="Google" id="ProtNLM"/>
    </source>
</evidence>
<evidence type="ECO:0000313" key="3">
    <source>
        <dbReference type="Proteomes" id="UP001215598"/>
    </source>
</evidence>
<feature type="region of interest" description="Disordered" evidence="1">
    <location>
        <begin position="213"/>
        <end position="232"/>
    </location>
</feature>
<evidence type="ECO:0000256" key="1">
    <source>
        <dbReference type="SAM" id="MobiDB-lite"/>
    </source>
</evidence>
<dbReference type="EMBL" id="JARKIB010000069">
    <property type="protein sequence ID" value="KAJ7749477.1"/>
    <property type="molecule type" value="Genomic_DNA"/>
</dbReference>
<evidence type="ECO:0000313" key="2">
    <source>
        <dbReference type="EMBL" id="KAJ7749477.1"/>
    </source>
</evidence>
<sequence length="326" mass="35715">MGLPQGAVRHLDTMEPITPENWSQASRTFKMFFQGVHTPWVTVDDKSKPEAKVIDDGNDKEVMWLIFAKLAPEYQYLGDGITCAQDLWANCVSTFEASNMTSRMNARRDFVRTMQDPTKPINLYIAAIEDAVKRLDRLGAKPSDSEIKDTLLMNLHDSLATTRTTILTAELEPTLLAVKSQIRNAGPSVPLQTIKKEEDDEDENLLGSQALAARASARGPRTRAPRGVPSGGSNKKFHWCSATSHDQCRRCGLTGHVSDRCIHDMPSDVKDWVMAGPPGKCASAAYASDSSDGEAHLAAGGFNWNSDDNSGSDGEVDNYGYFSMKA</sequence>